<evidence type="ECO:0000256" key="14">
    <source>
        <dbReference type="ARBA" id="ARBA00022984"/>
    </source>
</evidence>
<evidence type="ECO:0000313" key="28">
    <source>
        <dbReference type="Proteomes" id="UP000021369"/>
    </source>
</evidence>
<evidence type="ECO:0000259" key="26">
    <source>
        <dbReference type="PROSITE" id="PS50975"/>
    </source>
</evidence>
<comment type="pathway">
    <text evidence="4 22">Cell wall biogenesis; peptidoglycan biosynthesis.</text>
</comment>
<dbReference type="InterPro" id="IPR005905">
    <property type="entry name" value="D_ala_D_ala"/>
</dbReference>
<dbReference type="PROSITE" id="PS00843">
    <property type="entry name" value="DALA_DALA_LIGASE_1"/>
    <property type="match status" value="1"/>
</dbReference>
<dbReference type="UniPathway" id="UPA00219"/>
<keyword evidence="12 24" id="KW-0460">Magnesium</keyword>
<evidence type="ECO:0000256" key="22">
    <source>
        <dbReference type="HAMAP-Rule" id="MF_00047"/>
    </source>
</evidence>
<dbReference type="SUPFAM" id="SSF52440">
    <property type="entry name" value="PreATP-grasp domain"/>
    <property type="match status" value="1"/>
</dbReference>
<keyword evidence="7 22" id="KW-0963">Cytoplasm</keyword>
<proteinExistence type="inferred from homology"/>
<dbReference type="Pfam" id="PF07478">
    <property type="entry name" value="Dala_Dala_lig_C"/>
    <property type="match status" value="1"/>
</dbReference>
<evidence type="ECO:0000256" key="19">
    <source>
        <dbReference type="ARBA" id="ARBA00068427"/>
    </source>
</evidence>
<keyword evidence="14 22" id="KW-0573">Peptidoglycan synthesis</keyword>
<evidence type="ECO:0000256" key="11">
    <source>
        <dbReference type="ARBA" id="ARBA00022840"/>
    </source>
</evidence>
<comment type="caution">
    <text evidence="27">The sequence shown here is derived from an EMBL/GenBank/DDBJ whole genome shotgun (WGS) entry which is preliminary data.</text>
</comment>
<keyword evidence="9 24" id="KW-0479">Metal-binding</keyword>
<dbReference type="FunFam" id="3.30.470.20:FF:000008">
    <property type="entry name" value="D-alanine--D-alanine ligase"/>
    <property type="match status" value="1"/>
</dbReference>
<evidence type="ECO:0000256" key="6">
    <source>
        <dbReference type="ARBA" id="ARBA00012216"/>
    </source>
</evidence>
<dbReference type="EC" id="6.3.2.4" evidence="6 22"/>
<evidence type="ECO:0000256" key="21">
    <source>
        <dbReference type="ARBA" id="ARBA00077154"/>
    </source>
</evidence>
<dbReference type="AlphaFoldDB" id="A0A011UG47"/>
<evidence type="ECO:0000256" key="2">
    <source>
        <dbReference type="ARBA" id="ARBA00003921"/>
    </source>
</evidence>
<dbReference type="InterPro" id="IPR000291">
    <property type="entry name" value="D-Ala_lig_Van_CS"/>
</dbReference>
<dbReference type="NCBIfam" id="NF002528">
    <property type="entry name" value="PRK01966.1-4"/>
    <property type="match status" value="1"/>
</dbReference>
<evidence type="ECO:0000256" key="1">
    <source>
        <dbReference type="ARBA" id="ARBA00001936"/>
    </source>
</evidence>
<dbReference type="PATRIC" id="fig|1341156.4.peg.1878"/>
<comment type="similarity">
    <text evidence="5 22">Belongs to the D-alanine--D-alanine ligase family.</text>
</comment>
<feature type="active site" evidence="23">
    <location>
        <position position="16"/>
    </location>
</feature>
<dbReference type="Gene3D" id="3.30.1490.20">
    <property type="entry name" value="ATP-grasp fold, A domain"/>
    <property type="match status" value="1"/>
</dbReference>
<evidence type="ECO:0000256" key="16">
    <source>
        <dbReference type="ARBA" id="ARBA00023316"/>
    </source>
</evidence>
<keyword evidence="28" id="KW-1185">Reference proteome</keyword>
<comment type="pathway">
    <text evidence="18">Glycan biosynthesis.</text>
</comment>
<dbReference type="GO" id="GO:0005524">
    <property type="term" value="F:ATP binding"/>
    <property type="evidence" value="ECO:0007669"/>
    <property type="project" value="UniProtKB-UniRule"/>
</dbReference>
<keyword evidence="11 25" id="KW-0067">ATP-binding</keyword>
<evidence type="ECO:0000256" key="5">
    <source>
        <dbReference type="ARBA" id="ARBA00010871"/>
    </source>
</evidence>
<dbReference type="OrthoDB" id="9813261at2"/>
<feature type="domain" description="ATP-grasp" evidence="26">
    <location>
        <begin position="146"/>
        <end position="350"/>
    </location>
</feature>
<evidence type="ECO:0000256" key="23">
    <source>
        <dbReference type="PIRSR" id="PIRSR039102-1"/>
    </source>
</evidence>
<dbReference type="GO" id="GO:0046872">
    <property type="term" value="F:metal ion binding"/>
    <property type="evidence" value="ECO:0007669"/>
    <property type="project" value="UniProtKB-KW"/>
</dbReference>
<protein>
    <recommendedName>
        <fullName evidence="19 22">D-alanine--D-alanine ligase</fullName>
        <ecNumber evidence="6 22">6.3.2.4</ecNumber>
    </recommendedName>
    <alternativeName>
        <fullName evidence="21 22">D-Ala-D-Ala ligase</fullName>
    </alternativeName>
    <alternativeName>
        <fullName evidence="20 22">D-alanylalanine synthetase</fullName>
    </alternativeName>
</protein>
<evidence type="ECO:0000256" key="13">
    <source>
        <dbReference type="ARBA" id="ARBA00022960"/>
    </source>
</evidence>
<keyword evidence="13 22" id="KW-0133">Cell shape</keyword>
<evidence type="ECO:0000256" key="18">
    <source>
        <dbReference type="ARBA" id="ARBA00060592"/>
    </source>
</evidence>
<dbReference type="GO" id="GO:0008360">
    <property type="term" value="P:regulation of cell shape"/>
    <property type="evidence" value="ECO:0007669"/>
    <property type="project" value="UniProtKB-KW"/>
</dbReference>
<dbReference type="Proteomes" id="UP000021369">
    <property type="component" value="Unassembled WGS sequence"/>
</dbReference>
<evidence type="ECO:0000256" key="24">
    <source>
        <dbReference type="PIRSR" id="PIRSR039102-3"/>
    </source>
</evidence>
<dbReference type="GO" id="GO:0071555">
    <property type="term" value="P:cell wall organization"/>
    <property type="evidence" value="ECO:0007669"/>
    <property type="project" value="UniProtKB-KW"/>
</dbReference>
<dbReference type="GO" id="GO:0008716">
    <property type="term" value="F:D-alanine-D-alanine ligase activity"/>
    <property type="evidence" value="ECO:0007669"/>
    <property type="project" value="UniProtKB-UniRule"/>
</dbReference>
<feature type="active site" evidence="23">
    <location>
        <position position="194"/>
    </location>
</feature>
<dbReference type="GO" id="GO:0009252">
    <property type="term" value="P:peptidoglycan biosynthetic process"/>
    <property type="evidence" value="ECO:0007669"/>
    <property type="project" value="UniProtKB-UniRule"/>
</dbReference>
<comment type="function">
    <text evidence="2 22">Cell wall formation.</text>
</comment>
<dbReference type="InterPro" id="IPR011095">
    <property type="entry name" value="Dala_Dala_lig_C"/>
</dbReference>
<dbReference type="HAMAP" id="MF_00047">
    <property type="entry name" value="Dala_Dala_lig"/>
    <property type="match status" value="1"/>
</dbReference>
<evidence type="ECO:0000256" key="25">
    <source>
        <dbReference type="PROSITE-ProRule" id="PRU00409"/>
    </source>
</evidence>
<dbReference type="PROSITE" id="PS50975">
    <property type="entry name" value="ATP_GRASP"/>
    <property type="match status" value="1"/>
</dbReference>
<dbReference type="Gene3D" id="3.40.50.20">
    <property type="match status" value="1"/>
</dbReference>
<dbReference type="InterPro" id="IPR011761">
    <property type="entry name" value="ATP-grasp"/>
</dbReference>
<dbReference type="FunFam" id="3.30.1490.20:FF:000007">
    <property type="entry name" value="D-alanine--D-alanine ligase"/>
    <property type="match status" value="1"/>
</dbReference>
<dbReference type="PROSITE" id="PS00844">
    <property type="entry name" value="DALA_DALA_LIGASE_2"/>
    <property type="match status" value="1"/>
</dbReference>
<dbReference type="Gene3D" id="3.30.470.20">
    <property type="entry name" value="ATP-grasp fold, B domain"/>
    <property type="match status" value="1"/>
</dbReference>
<keyword evidence="15 24" id="KW-0464">Manganese</keyword>
<comment type="cofactor">
    <cofactor evidence="24">
        <name>Mg(2+)</name>
        <dbReference type="ChEBI" id="CHEBI:18420"/>
    </cofactor>
    <cofactor evidence="24">
        <name>Mn(2+)</name>
        <dbReference type="ChEBI" id="CHEBI:29035"/>
    </cofactor>
    <text evidence="24">Binds 2 magnesium or manganese ions per subunit.</text>
</comment>
<dbReference type="InterPro" id="IPR013815">
    <property type="entry name" value="ATP_grasp_subdomain_1"/>
</dbReference>
<dbReference type="NCBIfam" id="TIGR01205">
    <property type="entry name" value="D_ala_D_alaTIGR"/>
    <property type="match status" value="1"/>
</dbReference>
<evidence type="ECO:0000256" key="9">
    <source>
        <dbReference type="ARBA" id="ARBA00022723"/>
    </source>
</evidence>
<feature type="active site" evidence="23">
    <location>
        <position position="328"/>
    </location>
</feature>
<accession>A0A011UG47</accession>
<evidence type="ECO:0000256" key="17">
    <source>
        <dbReference type="ARBA" id="ARBA00047614"/>
    </source>
</evidence>
<dbReference type="EMBL" id="JEOB01000002">
    <property type="protein sequence ID" value="EXM39639.1"/>
    <property type="molecule type" value="Genomic_DNA"/>
</dbReference>
<feature type="binding site" evidence="24">
    <location>
        <position position="304"/>
    </location>
    <ligand>
        <name>Mg(2+)</name>
        <dbReference type="ChEBI" id="CHEBI:18420"/>
        <label>1</label>
    </ligand>
</feature>
<evidence type="ECO:0000256" key="3">
    <source>
        <dbReference type="ARBA" id="ARBA00004496"/>
    </source>
</evidence>
<comment type="cofactor">
    <cofactor evidence="1">
        <name>Mn(2+)</name>
        <dbReference type="ChEBI" id="CHEBI:29035"/>
    </cofactor>
</comment>
<dbReference type="NCBIfam" id="NF002378">
    <property type="entry name" value="PRK01372.1"/>
    <property type="match status" value="1"/>
</dbReference>
<dbReference type="PANTHER" id="PTHR23132:SF25">
    <property type="entry name" value="D-ALANINE--D-ALANINE LIGASE A"/>
    <property type="match status" value="1"/>
</dbReference>
<keyword evidence="16 22" id="KW-0961">Cell wall biogenesis/degradation</keyword>
<evidence type="ECO:0000256" key="4">
    <source>
        <dbReference type="ARBA" id="ARBA00004752"/>
    </source>
</evidence>
<organism evidence="27 28">
    <name type="scientific">Ruminococcus albus SY3</name>
    <dbReference type="NCBI Taxonomy" id="1341156"/>
    <lineage>
        <taxon>Bacteria</taxon>
        <taxon>Bacillati</taxon>
        <taxon>Bacillota</taxon>
        <taxon>Clostridia</taxon>
        <taxon>Eubacteriales</taxon>
        <taxon>Oscillospiraceae</taxon>
        <taxon>Ruminococcus</taxon>
    </lineage>
</organism>
<evidence type="ECO:0000256" key="20">
    <source>
        <dbReference type="ARBA" id="ARBA00076288"/>
    </source>
</evidence>
<gene>
    <name evidence="22" type="primary">ddl</name>
    <name evidence="27" type="ORF">RASY3_07325</name>
</gene>
<dbReference type="RefSeq" id="WP_024857557.1">
    <property type="nucleotide sequence ID" value="NZ_JEOB01000002.1"/>
</dbReference>
<dbReference type="PANTHER" id="PTHR23132">
    <property type="entry name" value="D-ALANINE--D-ALANINE LIGASE"/>
    <property type="match status" value="1"/>
</dbReference>
<name>A0A011UG47_RUMAL</name>
<dbReference type="PIRSF" id="PIRSF039102">
    <property type="entry name" value="Ddl/VanB"/>
    <property type="match status" value="1"/>
</dbReference>
<evidence type="ECO:0000256" key="7">
    <source>
        <dbReference type="ARBA" id="ARBA00022490"/>
    </source>
</evidence>
<comment type="catalytic activity">
    <reaction evidence="17 22">
        <text>2 D-alanine + ATP = D-alanyl-D-alanine + ADP + phosphate + H(+)</text>
        <dbReference type="Rhea" id="RHEA:11224"/>
        <dbReference type="ChEBI" id="CHEBI:15378"/>
        <dbReference type="ChEBI" id="CHEBI:30616"/>
        <dbReference type="ChEBI" id="CHEBI:43474"/>
        <dbReference type="ChEBI" id="CHEBI:57416"/>
        <dbReference type="ChEBI" id="CHEBI:57822"/>
        <dbReference type="ChEBI" id="CHEBI:456216"/>
        <dbReference type="EC" id="6.3.2.4"/>
    </reaction>
</comment>
<dbReference type="SUPFAM" id="SSF56059">
    <property type="entry name" value="Glutathione synthetase ATP-binding domain-like"/>
    <property type="match status" value="1"/>
</dbReference>
<evidence type="ECO:0000256" key="15">
    <source>
        <dbReference type="ARBA" id="ARBA00023211"/>
    </source>
</evidence>
<evidence type="ECO:0000256" key="10">
    <source>
        <dbReference type="ARBA" id="ARBA00022741"/>
    </source>
</evidence>
<reference evidence="27 28" key="1">
    <citation type="submission" date="2013-06" db="EMBL/GenBank/DDBJ databases">
        <title>Rumen cellulosomics: divergent fiber-degrading strategies revealed by comparative genome-wide analysis of six Ruminococcal strains.</title>
        <authorList>
            <person name="Dassa B."/>
            <person name="Borovok I."/>
            <person name="Lamed R."/>
            <person name="Flint H."/>
            <person name="Yeoman C.J."/>
            <person name="White B."/>
            <person name="Bayer E.A."/>
        </authorList>
    </citation>
    <scope>NUCLEOTIDE SEQUENCE [LARGE SCALE GENOMIC DNA]</scope>
    <source>
        <strain evidence="27 28">SY3</strain>
    </source>
</reference>
<feature type="binding site" evidence="24">
    <location>
        <position position="319"/>
    </location>
    <ligand>
        <name>Mg(2+)</name>
        <dbReference type="ChEBI" id="CHEBI:18420"/>
        <label>2</label>
    </ligand>
</feature>
<sequence>MAKLKVAVIFGGKSNEHDVSVVSAAHVIRSISANSDRYEIICIGITKKGHWVRFMGSVEDIENGSWSEHPDNAACIFSPDPVHRGFIQLDDDGSYTNIKVDAVFPVLHGKNGEDGTIQGIFQMAEIPFVGCDLLSSACCMDKDVTHTILEAHGIRTAKWISMIYRDMKHLDEKCAQMEKELGYPMYVKPANCGSSVGITKAHDYDELKAGIKAAFSHDQKVVVEQGIVGIELECAVMGNDEPFASTVGEIAAANEFYDYDAKYNNSESKTYIPARVSEDIINEIRETAVKAFKAMGCEGLARCDFFLSDKNEVILNEINTLPGHTKISMYPKLMEHAGISYAEQEDRLIKLALDRSEVDYE</sequence>
<feature type="binding site" evidence="24">
    <location>
        <position position="317"/>
    </location>
    <ligand>
        <name>Mg(2+)</name>
        <dbReference type="ChEBI" id="CHEBI:18420"/>
        <label>1</label>
    </ligand>
</feature>
<evidence type="ECO:0000256" key="8">
    <source>
        <dbReference type="ARBA" id="ARBA00022598"/>
    </source>
</evidence>
<keyword evidence="8 22" id="KW-0436">Ligase</keyword>
<dbReference type="InterPro" id="IPR016185">
    <property type="entry name" value="PreATP-grasp_dom_sf"/>
</dbReference>
<dbReference type="GO" id="GO:0005829">
    <property type="term" value="C:cytosol"/>
    <property type="evidence" value="ECO:0007669"/>
    <property type="project" value="TreeGrafter"/>
</dbReference>
<keyword evidence="10 25" id="KW-0547">Nucleotide-binding</keyword>
<dbReference type="Pfam" id="PF01820">
    <property type="entry name" value="Dala_Dala_lig_N"/>
    <property type="match status" value="1"/>
</dbReference>
<evidence type="ECO:0000256" key="12">
    <source>
        <dbReference type="ARBA" id="ARBA00022842"/>
    </source>
</evidence>
<dbReference type="InterPro" id="IPR011127">
    <property type="entry name" value="Dala_Dala_lig_N"/>
</dbReference>
<comment type="subcellular location">
    <subcellularLocation>
        <location evidence="3 22">Cytoplasm</location>
    </subcellularLocation>
</comment>
<evidence type="ECO:0000313" key="27">
    <source>
        <dbReference type="EMBL" id="EXM39639.1"/>
    </source>
</evidence>
<feature type="binding site" evidence="24">
    <location>
        <position position="317"/>
    </location>
    <ligand>
        <name>Mg(2+)</name>
        <dbReference type="ChEBI" id="CHEBI:18420"/>
        <label>2</label>
    </ligand>
</feature>